<reference evidence="2 3" key="1">
    <citation type="submission" date="2020-06" db="EMBL/GenBank/DDBJ databases">
        <title>Transcriptomic and genomic resources for Thalictrum thalictroides and T. hernandezii: Facilitating candidate gene discovery in an emerging model plant lineage.</title>
        <authorList>
            <person name="Arias T."/>
            <person name="Riano-Pachon D.M."/>
            <person name="Di Stilio V.S."/>
        </authorList>
    </citation>
    <scope>NUCLEOTIDE SEQUENCE [LARGE SCALE GENOMIC DNA]</scope>
    <source>
        <strain evidence="3">cv. WT478/WT964</strain>
        <tissue evidence="2">Leaves</tissue>
    </source>
</reference>
<dbReference type="Proteomes" id="UP000554482">
    <property type="component" value="Unassembled WGS sequence"/>
</dbReference>
<feature type="region of interest" description="Disordered" evidence="1">
    <location>
        <begin position="39"/>
        <end position="60"/>
    </location>
</feature>
<name>A0A7J6W231_THATH</name>
<gene>
    <name evidence="2" type="ORF">FRX31_018988</name>
</gene>
<dbReference type="AlphaFoldDB" id="A0A7J6W231"/>
<feature type="non-terminal residue" evidence="2">
    <location>
        <position position="1"/>
    </location>
</feature>
<evidence type="ECO:0000256" key="1">
    <source>
        <dbReference type="SAM" id="MobiDB-lite"/>
    </source>
</evidence>
<evidence type="ECO:0000313" key="3">
    <source>
        <dbReference type="Proteomes" id="UP000554482"/>
    </source>
</evidence>
<comment type="caution">
    <text evidence="2">The sequence shown here is derived from an EMBL/GenBank/DDBJ whole genome shotgun (WGS) entry which is preliminary data.</text>
</comment>
<organism evidence="2 3">
    <name type="scientific">Thalictrum thalictroides</name>
    <name type="common">Rue-anemone</name>
    <name type="synonym">Anemone thalictroides</name>
    <dbReference type="NCBI Taxonomy" id="46969"/>
    <lineage>
        <taxon>Eukaryota</taxon>
        <taxon>Viridiplantae</taxon>
        <taxon>Streptophyta</taxon>
        <taxon>Embryophyta</taxon>
        <taxon>Tracheophyta</taxon>
        <taxon>Spermatophyta</taxon>
        <taxon>Magnoliopsida</taxon>
        <taxon>Ranunculales</taxon>
        <taxon>Ranunculaceae</taxon>
        <taxon>Thalictroideae</taxon>
        <taxon>Thalictrum</taxon>
    </lineage>
</organism>
<dbReference type="OrthoDB" id="754047at2759"/>
<proteinExistence type="predicted"/>
<sequence length="163" mass="18022">MASSINAVSILLLPTKKSNFPSSPSPICRKTDSPIRCVGISKRTRRKSKQKPPEKKMSVTLPISRSPSFISDVNEEGDTPSRNQLIMEKEAAVKLDIEQETLSSGTTKRKKRSYMSYATLFGVELSPDNVAVAMVYFVQGVLGLSRLAVSFYLKDDLHLDPAE</sequence>
<protein>
    <submittedName>
        <fullName evidence="2">Folate-biopterin transporter 1 protein</fullName>
    </submittedName>
</protein>
<evidence type="ECO:0000313" key="2">
    <source>
        <dbReference type="EMBL" id="KAF5191424.1"/>
    </source>
</evidence>
<accession>A0A7J6W231</accession>
<dbReference type="EMBL" id="JABWDY010022822">
    <property type="protein sequence ID" value="KAF5191424.1"/>
    <property type="molecule type" value="Genomic_DNA"/>
</dbReference>
<keyword evidence="3" id="KW-1185">Reference proteome</keyword>